<protein>
    <recommendedName>
        <fullName evidence="2">Thiol:disulfide interchange protein DsbD N-terminal domain-containing protein</fullName>
    </recommendedName>
</protein>
<evidence type="ECO:0000259" key="2">
    <source>
        <dbReference type="Pfam" id="PF11412"/>
    </source>
</evidence>
<name>A0A1Y5RNV3_9RHOB</name>
<dbReference type="EMBL" id="FWFZ01000002">
    <property type="protein sequence ID" value="SLN21840.1"/>
    <property type="molecule type" value="Genomic_DNA"/>
</dbReference>
<sequence>MLRSLALACGFLAAAASPLSAQSAVPEGVVSVRLLPGWRTDRGTHMAGLEVTLAPGWKTYWRAPGDAGIPPLFDWGRVENVSGVQMHWPVPEVSHSNGMRSIGYAGHVVIPMEFTTPADGVAARLSGEVEIGVCAEVCIPVRLSVAAELPPGAGHRSPQILAALVDQPVSGADAGVTSVRCRLTPTTDGLRLQAELGVPAIGRTDDVVIEAGDPQVWVSEPVTSRSGGVLSAEADLVHIDGGAFALDRSALRFTILGRDRAIDIRGCD</sequence>
<evidence type="ECO:0000313" key="3">
    <source>
        <dbReference type="EMBL" id="SLN21840.1"/>
    </source>
</evidence>
<dbReference type="InterPro" id="IPR028250">
    <property type="entry name" value="DsbDN"/>
</dbReference>
<dbReference type="OrthoDB" id="9811036at2"/>
<evidence type="ECO:0000313" key="4">
    <source>
        <dbReference type="Proteomes" id="UP000193900"/>
    </source>
</evidence>
<proteinExistence type="predicted"/>
<feature type="domain" description="Thiol:disulfide interchange protein DsbD N-terminal" evidence="2">
    <location>
        <begin position="34"/>
        <end position="142"/>
    </location>
</feature>
<accession>A0A1Y5RNV3</accession>
<feature type="chain" id="PRO_5012215674" description="Thiol:disulfide interchange protein DsbD N-terminal domain-containing protein" evidence="1">
    <location>
        <begin position="22"/>
        <end position="268"/>
    </location>
</feature>
<reference evidence="3 4" key="1">
    <citation type="submission" date="2017-03" db="EMBL/GenBank/DDBJ databases">
        <authorList>
            <person name="Afonso C.L."/>
            <person name="Miller P.J."/>
            <person name="Scott M.A."/>
            <person name="Spackman E."/>
            <person name="Goraichik I."/>
            <person name="Dimitrov K.M."/>
            <person name="Suarez D.L."/>
            <person name="Swayne D.E."/>
        </authorList>
    </citation>
    <scope>NUCLEOTIDE SEQUENCE [LARGE SCALE GENOMIC DNA]</scope>
    <source>
        <strain evidence="3 4">CECT 7023</strain>
    </source>
</reference>
<evidence type="ECO:0000256" key="1">
    <source>
        <dbReference type="SAM" id="SignalP"/>
    </source>
</evidence>
<dbReference type="RefSeq" id="WP_085877687.1">
    <property type="nucleotide sequence ID" value="NZ_FWFZ01000002.1"/>
</dbReference>
<dbReference type="Proteomes" id="UP000193900">
    <property type="component" value="Unassembled WGS sequence"/>
</dbReference>
<feature type="signal peptide" evidence="1">
    <location>
        <begin position="1"/>
        <end position="21"/>
    </location>
</feature>
<dbReference type="AlphaFoldDB" id="A0A1Y5RNV3"/>
<keyword evidence="1" id="KW-0732">Signal</keyword>
<gene>
    <name evidence="3" type="ORF">ROA7023_00598</name>
</gene>
<organism evidence="3 4">
    <name type="scientific">Roseisalinus antarcticus</name>
    <dbReference type="NCBI Taxonomy" id="254357"/>
    <lineage>
        <taxon>Bacteria</taxon>
        <taxon>Pseudomonadati</taxon>
        <taxon>Pseudomonadota</taxon>
        <taxon>Alphaproteobacteria</taxon>
        <taxon>Rhodobacterales</taxon>
        <taxon>Roseobacteraceae</taxon>
        <taxon>Roseisalinus</taxon>
    </lineage>
</organism>
<dbReference type="Pfam" id="PF11412">
    <property type="entry name" value="DsbD_N"/>
    <property type="match status" value="1"/>
</dbReference>
<keyword evidence="4" id="KW-1185">Reference proteome</keyword>